<dbReference type="InterPro" id="IPR001025">
    <property type="entry name" value="BAH_dom"/>
</dbReference>
<dbReference type="PRINTS" id="PR00105">
    <property type="entry name" value="C5METTRFRASE"/>
</dbReference>
<dbReference type="Gene3D" id="2.30.30.490">
    <property type="match status" value="2"/>
</dbReference>
<dbReference type="PROSITE" id="PS51038">
    <property type="entry name" value="BAH"/>
    <property type="match status" value="2"/>
</dbReference>
<dbReference type="PROSITE" id="PS00094">
    <property type="entry name" value="C5_MTASE_1"/>
    <property type="match status" value="1"/>
</dbReference>
<dbReference type="GO" id="GO:0003682">
    <property type="term" value="F:chromatin binding"/>
    <property type="evidence" value="ECO:0007669"/>
    <property type="project" value="InterPro"/>
</dbReference>
<name>T1J239_STRMM</name>
<evidence type="ECO:0000313" key="13">
    <source>
        <dbReference type="Proteomes" id="UP000014500"/>
    </source>
</evidence>
<dbReference type="Pfam" id="PF12047">
    <property type="entry name" value="DNMT1-RFD"/>
    <property type="match status" value="1"/>
</dbReference>
<dbReference type="InterPro" id="IPR029063">
    <property type="entry name" value="SAM-dependent_MTases_sf"/>
</dbReference>
<reference evidence="12" key="2">
    <citation type="submission" date="2015-02" db="UniProtKB">
        <authorList>
            <consortium name="EnsemblMetazoa"/>
        </authorList>
    </citation>
    <scope>IDENTIFICATION</scope>
</reference>
<dbReference type="Pfam" id="PF00145">
    <property type="entry name" value="DNA_methylase"/>
    <property type="match status" value="1"/>
</dbReference>
<dbReference type="Pfam" id="PF01426">
    <property type="entry name" value="BAH"/>
    <property type="match status" value="2"/>
</dbReference>
<keyword evidence="13" id="KW-1185">Reference proteome</keyword>
<dbReference type="EnsemblMetazoa" id="SMAR007615-RA">
    <property type="protein sequence ID" value="SMAR007615-PA"/>
    <property type="gene ID" value="SMAR007615"/>
</dbReference>
<comment type="similarity">
    <text evidence="9">Belongs to the class I-like SAM-binding methyltransferase superfamily. C5-methyltransferase family.</text>
</comment>
<dbReference type="GO" id="GO:0005634">
    <property type="term" value="C:nucleus"/>
    <property type="evidence" value="ECO:0007669"/>
    <property type="project" value="UniProtKB-SubCell"/>
</dbReference>
<evidence type="ECO:0000313" key="12">
    <source>
        <dbReference type="EnsemblMetazoa" id="SMAR007615-PA"/>
    </source>
</evidence>
<dbReference type="EMBL" id="JH431795">
    <property type="status" value="NOT_ANNOTATED_CDS"/>
    <property type="molecule type" value="Genomic_DNA"/>
</dbReference>
<keyword evidence="6" id="KW-0677">Repeat</keyword>
<dbReference type="InterPro" id="IPR050390">
    <property type="entry name" value="C5-Methyltransferase"/>
</dbReference>
<dbReference type="InterPro" id="IPR001525">
    <property type="entry name" value="C5_MeTfrase"/>
</dbReference>
<feature type="compositionally biased region" description="Basic and acidic residues" evidence="10">
    <location>
        <begin position="57"/>
        <end position="68"/>
    </location>
</feature>
<evidence type="ECO:0000256" key="8">
    <source>
        <dbReference type="ARBA" id="ARBA00023242"/>
    </source>
</evidence>
<evidence type="ECO:0000259" key="11">
    <source>
        <dbReference type="PROSITE" id="PS51038"/>
    </source>
</evidence>
<dbReference type="GO" id="GO:0003677">
    <property type="term" value="F:DNA binding"/>
    <property type="evidence" value="ECO:0007669"/>
    <property type="project" value="UniProtKB-KW"/>
</dbReference>
<feature type="region of interest" description="Disordered" evidence="10">
    <location>
        <begin position="42"/>
        <end position="74"/>
    </location>
</feature>
<dbReference type="AlphaFoldDB" id="T1J239"/>
<dbReference type="EC" id="2.1.1.37" evidence="2"/>
<dbReference type="InterPro" id="IPR022702">
    <property type="entry name" value="Cytosine_MeTrfase1_RFD"/>
</dbReference>
<feature type="active site" evidence="9">
    <location>
        <position position="856"/>
    </location>
</feature>
<dbReference type="PROSITE" id="PS51679">
    <property type="entry name" value="SAM_MT_C5"/>
    <property type="match status" value="1"/>
</dbReference>
<feature type="domain" description="BAH" evidence="11">
    <location>
        <begin position="403"/>
        <end position="526"/>
    </location>
</feature>
<evidence type="ECO:0000256" key="7">
    <source>
        <dbReference type="ARBA" id="ARBA00023125"/>
    </source>
</evidence>
<dbReference type="eggNOG" id="ENOG502QPKK">
    <property type="taxonomic scope" value="Eukaryota"/>
</dbReference>
<dbReference type="Gene3D" id="3.40.50.150">
    <property type="entry name" value="Vaccinia Virus protein VP39"/>
    <property type="match status" value="1"/>
</dbReference>
<feature type="domain" description="BAH" evidence="11">
    <location>
        <begin position="615"/>
        <end position="747"/>
    </location>
</feature>
<sequence length="967" mass="110305">SKNTENKRTINEVYDDQDYETIYKLKTCSVVLKDCLSSSKKKRSNQSVGEDGFYSPEKWKNTHDRQDKSFATSSANRVRVPSRCSHCAQFLTDNIISLEEDINAIDEETALQSPTLIIDGEDQDKYCKLTNFTVHDKLNHVCPFDTGLIEKGKQLFVVGNIKPICDENSDDFNGIRASLGPIIQWWVSGFDGGKKVLVGISTKFAHYYLTKPSEIYEPTMKVVMEKTYLTKLVVEFLENKEDPTYESLLDYLENVDSLEGHEKLNEDKLLYYAPFVTEQIETYDSVADDDESALIETECMKQLMEIAGIIIDGKSGAACNIRKTFKGAPKSKVALKPTTTPIVQRVFANEEIEDEHEDAEIINSSPCTRRTEKLRLKTRCKWIGCSIRCNGKLYYNSAEINGTKFSCGDCALVQTEGNSNSSTHPARIISMWEDVFSNLKLFHVQWFAFGADTVLGDIANEYELFILDQCENLPLKHIKCKCEIEFKSTPVNWSWLGGEDINVVQSPKYFYRKFYQPVSGRFEDPPLEYTDYSEKKYIGHCGCCDRLKASAQQKMVQFGPKLSEFDGENDYQFIKWKNEEFKVGDFVLIQPDAFEFNRKQCQKVKIKKIEKVDEKIYPEFYRKAVPKDIEIPDPYKIGFIIRIYCSVLAANNTQCRTHPSAIQVQVQKLYRPENTHLGIAASYHSDLNELYWSEEGAIVNLTQVRGRCFVNYCEDISNSHLYWDAGPNYFYFHEAYDAENRLFHQPPMSICESLSKLVYSDINKIVTPLRTMDVFAGVGGLSKGLHQAGVSETRWAIELDQFAATAFKMNNPAPELYEDNCNEILQLMIDGKRTNSKGQILPVKGDVEFLCGGPPCQGFSGLNRNRNSISSRNNNSLVSTFLSFCDFLRPRFFLLENIPNFIRFQNNSYVRKSFKSLLDMGYQLAFGLLNAASFGVPQKRKRLIVKIFYYCCSARGGIAAFSGTFVC</sequence>
<dbReference type="STRING" id="126957.T1J239"/>
<comment type="subcellular location">
    <subcellularLocation>
        <location evidence="1">Nucleus</location>
    </subcellularLocation>
</comment>
<protein>
    <recommendedName>
        <fullName evidence="2">DNA (cytosine-5-)-methyltransferase</fullName>
        <ecNumber evidence="2">2.1.1.37</ecNumber>
    </recommendedName>
</protein>
<dbReference type="Proteomes" id="UP000014500">
    <property type="component" value="Unassembled WGS sequence"/>
</dbReference>
<evidence type="ECO:0000256" key="10">
    <source>
        <dbReference type="SAM" id="MobiDB-lite"/>
    </source>
</evidence>
<evidence type="ECO:0000256" key="4">
    <source>
        <dbReference type="ARBA" id="ARBA00022679"/>
    </source>
</evidence>
<evidence type="ECO:0000256" key="9">
    <source>
        <dbReference type="PROSITE-ProRule" id="PRU01016"/>
    </source>
</evidence>
<dbReference type="PANTHER" id="PTHR10629:SF52">
    <property type="entry name" value="DNA (CYTOSINE-5)-METHYLTRANSFERASE 1"/>
    <property type="match status" value="1"/>
</dbReference>
<evidence type="ECO:0000256" key="2">
    <source>
        <dbReference type="ARBA" id="ARBA00011975"/>
    </source>
</evidence>
<dbReference type="GO" id="GO:0032259">
    <property type="term" value="P:methylation"/>
    <property type="evidence" value="ECO:0007669"/>
    <property type="project" value="UniProtKB-KW"/>
</dbReference>
<proteinExistence type="inferred from homology"/>
<keyword evidence="7" id="KW-0238">DNA-binding</keyword>
<keyword evidence="8" id="KW-0539">Nucleus</keyword>
<keyword evidence="5 9" id="KW-0949">S-adenosyl-L-methionine</keyword>
<dbReference type="InterPro" id="IPR018117">
    <property type="entry name" value="C5_DNA_meth_AS"/>
</dbReference>
<keyword evidence="4 9" id="KW-0808">Transferase</keyword>
<organism evidence="12 13">
    <name type="scientific">Strigamia maritima</name>
    <name type="common">European centipede</name>
    <name type="synonym">Geophilus maritimus</name>
    <dbReference type="NCBI Taxonomy" id="126957"/>
    <lineage>
        <taxon>Eukaryota</taxon>
        <taxon>Metazoa</taxon>
        <taxon>Ecdysozoa</taxon>
        <taxon>Arthropoda</taxon>
        <taxon>Myriapoda</taxon>
        <taxon>Chilopoda</taxon>
        <taxon>Pleurostigmophora</taxon>
        <taxon>Geophilomorpha</taxon>
        <taxon>Linotaeniidae</taxon>
        <taxon>Strigamia</taxon>
    </lineage>
</organism>
<evidence type="ECO:0000256" key="3">
    <source>
        <dbReference type="ARBA" id="ARBA00022603"/>
    </source>
</evidence>
<evidence type="ECO:0000256" key="1">
    <source>
        <dbReference type="ARBA" id="ARBA00004123"/>
    </source>
</evidence>
<dbReference type="PANTHER" id="PTHR10629">
    <property type="entry name" value="CYTOSINE-SPECIFIC METHYLTRANSFERASE"/>
    <property type="match status" value="1"/>
</dbReference>
<evidence type="ECO:0000256" key="5">
    <source>
        <dbReference type="ARBA" id="ARBA00022691"/>
    </source>
</evidence>
<reference evidence="13" key="1">
    <citation type="submission" date="2011-05" db="EMBL/GenBank/DDBJ databases">
        <authorList>
            <person name="Richards S.R."/>
            <person name="Qu J."/>
            <person name="Jiang H."/>
            <person name="Jhangiani S.N."/>
            <person name="Agravi P."/>
            <person name="Goodspeed R."/>
            <person name="Gross S."/>
            <person name="Mandapat C."/>
            <person name="Jackson L."/>
            <person name="Mathew T."/>
            <person name="Pu L."/>
            <person name="Thornton R."/>
            <person name="Saada N."/>
            <person name="Wilczek-Boney K.B."/>
            <person name="Lee S."/>
            <person name="Kovar C."/>
            <person name="Wu Y."/>
            <person name="Scherer S.E."/>
            <person name="Worley K.C."/>
            <person name="Muzny D.M."/>
            <person name="Gibbs R."/>
        </authorList>
    </citation>
    <scope>NUCLEOTIDE SEQUENCE</scope>
    <source>
        <strain evidence="13">Brora</strain>
    </source>
</reference>
<dbReference type="GO" id="GO:0003886">
    <property type="term" value="F:DNA (cytosine-5-)-methyltransferase activity"/>
    <property type="evidence" value="ECO:0007669"/>
    <property type="project" value="UniProtKB-EC"/>
</dbReference>
<keyword evidence="3 9" id="KW-0489">Methyltransferase</keyword>
<evidence type="ECO:0000256" key="6">
    <source>
        <dbReference type="ARBA" id="ARBA00022737"/>
    </source>
</evidence>
<dbReference type="PhylomeDB" id="T1J239"/>
<dbReference type="GO" id="GO:0044027">
    <property type="term" value="P:negative regulation of gene expression via chromosomal CpG island methylation"/>
    <property type="evidence" value="ECO:0007669"/>
    <property type="project" value="TreeGrafter"/>
</dbReference>
<dbReference type="InterPro" id="IPR043151">
    <property type="entry name" value="BAH_sf"/>
</dbReference>
<dbReference type="HOGENOM" id="CLU_003040_0_0_1"/>
<dbReference type="SUPFAM" id="SSF53335">
    <property type="entry name" value="S-adenosyl-L-methionine-dependent methyltransferases"/>
    <property type="match status" value="1"/>
</dbReference>
<dbReference type="Gene3D" id="1.10.10.2230">
    <property type="match status" value="1"/>
</dbReference>
<dbReference type="SMART" id="SM00439">
    <property type="entry name" value="BAH"/>
    <property type="match status" value="2"/>
</dbReference>
<accession>T1J239</accession>